<reference evidence="2" key="1">
    <citation type="submission" date="2020-09" db="EMBL/GenBank/DDBJ databases">
        <authorList>
            <person name="Kikuchi T."/>
        </authorList>
    </citation>
    <scope>NUCLEOTIDE SEQUENCE</scope>
    <source>
        <strain evidence="2">SH1</strain>
    </source>
</reference>
<protein>
    <recommendedName>
        <fullName evidence="4">Carbohydrate sulfotransferase</fullName>
    </recommendedName>
</protein>
<name>A0A811KXN4_9BILA</name>
<comment type="caution">
    <text evidence="2">The sequence shown here is derived from an EMBL/GenBank/DDBJ whole genome shotgun (WGS) entry which is preliminary data.</text>
</comment>
<dbReference type="PANTHER" id="PTHR22900">
    <property type="entry name" value="PROTEIN CBG14245-RELATED"/>
    <property type="match status" value="1"/>
</dbReference>
<keyword evidence="1" id="KW-0472">Membrane</keyword>
<dbReference type="GO" id="GO:0016020">
    <property type="term" value="C:membrane"/>
    <property type="evidence" value="ECO:0007669"/>
    <property type="project" value="InterPro"/>
</dbReference>
<dbReference type="EMBL" id="CAJFDH010000004">
    <property type="protein sequence ID" value="CAD5220214.1"/>
    <property type="molecule type" value="Genomic_DNA"/>
</dbReference>
<dbReference type="Pfam" id="PF03567">
    <property type="entry name" value="Sulfotransfer_2"/>
    <property type="match status" value="1"/>
</dbReference>
<gene>
    <name evidence="2" type="ORF">BOKJ2_LOCUS8832</name>
</gene>
<dbReference type="AlphaFoldDB" id="A0A811KXN4"/>
<dbReference type="GO" id="GO:0047756">
    <property type="term" value="F:chondroitin 4-sulfotransferase activity"/>
    <property type="evidence" value="ECO:0007669"/>
    <property type="project" value="InterPro"/>
</dbReference>
<feature type="transmembrane region" description="Helical" evidence="1">
    <location>
        <begin position="12"/>
        <end position="29"/>
    </location>
</feature>
<accession>A0A811KXN4</accession>
<dbReference type="EMBL" id="CAJFCW020000004">
    <property type="protein sequence ID" value="CAG9113361.1"/>
    <property type="molecule type" value="Genomic_DNA"/>
</dbReference>
<proteinExistence type="predicted"/>
<dbReference type="Proteomes" id="UP000783686">
    <property type="component" value="Unassembled WGS sequence"/>
</dbReference>
<evidence type="ECO:0008006" key="4">
    <source>
        <dbReference type="Google" id="ProtNLM"/>
    </source>
</evidence>
<keyword evidence="1" id="KW-1133">Transmembrane helix</keyword>
<dbReference type="Proteomes" id="UP000614601">
    <property type="component" value="Unassembled WGS sequence"/>
</dbReference>
<evidence type="ECO:0000313" key="2">
    <source>
        <dbReference type="EMBL" id="CAD5220214.1"/>
    </source>
</evidence>
<dbReference type="InterPro" id="IPR005331">
    <property type="entry name" value="Sulfotransferase"/>
</dbReference>
<keyword evidence="3" id="KW-1185">Reference proteome</keyword>
<keyword evidence="1" id="KW-0812">Transmembrane</keyword>
<evidence type="ECO:0000313" key="3">
    <source>
        <dbReference type="Proteomes" id="UP000614601"/>
    </source>
</evidence>
<evidence type="ECO:0000256" key="1">
    <source>
        <dbReference type="SAM" id="Phobius"/>
    </source>
</evidence>
<dbReference type="InterPro" id="IPR007669">
    <property type="entry name" value="Chst-1-like"/>
</dbReference>
<sequence length="253" mass="29453">MSRYYRDLSNYFYIIIGFLVLIFIGLHSSNEHVKVVYPKSDREEKPLFTPPLKSCEPISVQEVIRQNSQPIRKLDYGNITTFKGYCNENKACIKGFRNVKHRQYFWAFPKTKSLVCQIKKNMSQLLVAIFCFLNDELSFLYSAKSLTRDVFERSCASNKASSMAKAMAKVKDKKGWHNLLVVRDPIDRILSNFMYFCVVGEYVKENVCDKRCHGCGVNMTCYLENQLILLKKMALNPEKEFGELTEHAYPQSW</sequence>
<dbReference type="OrthoDB" id="10389485at2759"/>
<dbReference type="GO" id="GO:1902884">
    <property type="term" value="P:positive regulation of response to oxidative stress"/>
    <property type="evidence" value="ECO:0007669"/>
    <property type="project" value="InterPro"/>
</dbReference>
<dbReference type="GO" id="GO:0050650">
    <property type="term" value="P:chondroitin sulfate proteoglycan biosynthetic process"/>
    <property type="evidence" value="ECO:0007669"/>
    <property type="project" value="InterPro"/>
</dbReference>
<dbReference type="PANTHER" id="PTHR22900:SF5">
    <property type="entry name" value="PROTEIN CBG14245"/>
    <property type="match status" value="1"/>
</dbReference>
<organism evidence="2 3">
    <name type="scientific">Bursaphelenchus okinawaensis</name>
    <dbReference type="NCBI Taxonomy" id="465554"/>
    <lineage>
        <taxon>Eukaryota</taxon>
        <taxon>Metazoa</taxon>
        <taxon>Ecdysozoa</taxon>
        <taxon>Nematoda</taxon>
        <taxon>Chromadorea</taxon>
        <taxon>Rhabditida</taxon>
        <taxon>Tylenchina</taxon>
        <taxon>Tylenchomorpha</taxon>
        <taxon>Aphelenchoidea</taxon>
        <taxon>Aphelenchoididae</taxon>
        <taxon>Bursaphelenchus</taxon>
    </lineage>
</organism>